<evidence type="ECO:0000259" key="2">
    <source>
        <dbReference type="Pfam" id="PF12937"/>
    </source>
</evidence>
<dbReference type="PANTHER" id="PTHR38926:SF5">
    <property type="entry name" value="F-BOX AND LEUCINE-RICH REPEAT PROTEIN 6"/>
    <property type="match status" value="1"/>
</dbReference>
<dbReference type="Pfam" id="PF12937">
    <property type="entry name" value="F-box-like"/>
    <property type="match status" value="1"/>
</dbReference>
<dbReference type="InterPro" id="IPR001810">
    <property type="entry name" value="F-box_dom"/>
</dbReference>
<accession>A0ABQ8KNZ7</accession>
<dbReference type="SUPFAM" id="SSF52047">
    <property type="entry name" value="RNI-like"/>
    <property type="match status" value="1"/>
</dbReference>
<evidence type="ECO:0000313" key="4">
    <source>
        <dbReference type="Proteomes" id="UP000814176"/>
    </source>
</evidence>
<feature type="domain" description="F-box" evidence="2">
    <location>
        <begin position="69"/>
        <end position="115"/>
    </location>
</feature>
<dbReference type="Proteomes" id="UP000814176">
    <property type="component" value="Unassembled WGS sequence"/>
</dbReference>
<dbReference type="GeneID" id="71999550"/>
<reference evidence="3 4" key="1">
    <citation type="journal article" date="2021" name="Environ. Microbiol.">
        <title>Gene family expansions and transcriptome signatures uncover fungal adaptations to wood decay.</title>
        <authorList>
            <person name="Hage H."/>
            <person name="Miyauchi S."/>
            <person name="Viragh M."/>
            <person name="Drula E."/>
            <person name="Min B."/>
            <person name="Chaduli D."/>
            <person name="Navarro D."/>
            <person name="Favel A."/>
            <person name="Norest M."/>
            <person name="Lesage-Meessen L."/>
            <person name="Balint B."/>
            <person name="Merenyi Z."/>
            <person name="de Eugenio L."/>
            <person name="Morin E."/>
            <person name="Martinez A.T."/>
            <person name="Baldrian P."/>
            <person name="Stursova M."/>
            <person name="Martinez M.J."/>
            <person name="Novotny C."/>
            <person name="Magnuson J.K."/>
            <person name="Spatafora J.W."/>
            <person name="Maurice S."/>
            <person name="Pangilinan J."/>
            <person name="Andreopoulos W."/>
            <person name="LaButti K."/>
            <person name="Hundley H."/>
            <person name="Na H."/>
            <person name="Kuo A."/>
            <person name="Barry K."/>
            <person name="Lipzen A."/>
            <person name="Henrissat B."/>
            <person name="Riley R."/>
            <person name="Ahrendt S."/>
            <person name="Nagy L.G."/>
            <person name="Grigoriev I.V."/>
            <person name="Martin F."/>
            <person name="Rosso M.N."/>
        </authorList>
    </citation>
    <scope>NUCLEOTIDE SEQUENCE [LARGE SCALE GENOMIC DNA]</scope>
    <source>
        <strain evidence="3 4">CIRM-BRFM 1785</strain>
    </source>
</reference>
<evidence type="ECO:0000313" key="3">
    <source>
        <dbReference type="EMBL" id="KAH9840153.1"/>
    </source>
</evidence>
<dbReference type="RefSeq" id="XP_047781803.1">
    <property type="nucleotide sequence ID" value="XM_047918818.1"/>
</dbReference>
<proteinExistence type="predicted"/>
<feature type="signal peptide" evidence="1">
    <location>
        <begin position="1"/>
        <end position="25"/>
    </location>
</feature>
<keyword evidence="4" id="KW-1185">Reference proteome</keyword>
<dbReference type="Gene3D" id="1.20.1280.50">
    <property type="match status" value="1"/>
</dbReference>
<dbReference type="PANTHER" id="PTHR38926">
    <property type="entry name" value="F-BOX DOMAIN CONTAINING PROTEIN, EXPRESSED"/>
    <property type="match status" value="1"/>
</dbReference>
<sequence>MGPNTRFAIMLALIAPTFPETSVHAWRSPETRGYKELCASARPSDRERREGPHARHSLVREGRAAPVHRVPPELLIHIFLLVRDSTRTTSWIGLTHVCRPWRTVALGTPLLWTTIPADKGLPYLRASLERSSDVLVDVISQRASISVDALLDTMRPHAHRLRTLKFPARSCDTVEKLITDIVAPAARLQDLALQVHTPSHNYALPQLALPEREWTGLRTLQLKGIALPGHASSMTNLTSLILSDVVAGARGALESLMDQLYDCRCLRHLSISDNCPSPLRDDDTQGTIRGRSISLPMLETLKLSAHASVVSEILASVSVPAHTRTDVKCVLDPRQTSHNLISAILRRGPCNWESFARARSLYLFVASNIFRVRALDAGAKLLDMDIECNPPMDMSYLLPDALCDLTQVFGCAPVRELQVFGDQRLISQDDWLESLMRLPGLEALEVGSRGQADALFQALSLSSSTPRMCPRLRKMSVGGADVDEQAADVLLTCLDSRAAHDLRLDVLAMRKRAGRAPLTACTVQSILTTVGVFDYR</sequence>
<dbReference type="InterPro" id="IPR032675">
    <property type="entry name" value="LRR_dom_sf"/>
</dbReference>
<organism evidence="3 4">
    <name type="scientific">Rhodofomes roseus</name>
    <dbReference type="NCBI Taxonomy" id="34475"/>
    <lineage>
        <taxon>Eukaryota</taxon>
        <taxon>Fungi</taxon>
        <taxon>Dikarya</taxon>
        <taxon>Basidiomycota</taxon>
        <taxon>Agaricomycotina</taxon>
        <taxon>Agaricomycetes</taxon>
        <taxon>Polyporales</taxon>
        <taxon>Rhodofomes</taxon>
    </lineage>
</organism>
<comment type="caution">
    <text evidence="3">The sequence shown here is derived from an EMBL/GenBank/DDBJ whole genome shotgun (WGS) entry which is preliminary data.</text>
</comment>
<dbReference type="EMBL" id="JADCUA010000005">
    <property type="protein sequence ID" value="KAH9840153.1"/>
    <property type="molecule type" value="Genomic_DNA"/>
</dbReference>
<evidence type="ECO:0000256" key="1">
    <source>
        <dbReference type="SAM" id="SignalP"/>
    </source>
</evidence>
<name>A0ABQ8KNZ7_9APHY</name>
<protein>
    <recommendedName>
        <fullName evidence="2">F-box domain-containing protein</fullName>
    </recommendedName>
</protein>
<keyword evidence="1" id="KW-0732">Signal</keyword>
<dbReference type="Gene3D" id="3.80.10.10">
    <property type="entry name" value="Ribonuclease Inhibitor"/>
    <property type="match status" value="1"/>
</dbReference>
<feature type="chain" id="PRO_5047011563" description="F-box domain-containing protein" evidence="1">
    <location>
        <begin position="26"/>
        <end position="536"/>
    </location>
</feature>
<gene>
    <name evidence="3" type="ORF">C8Q71DRAFT_479329</name>
</gene>